<keyword evidence="2" id="KW-1185">Reference proteome</keyword>
<sequence>MTTKEAPYSGERQHILYAVVAYDLRPSLSAAFFADSLHGQRLGDVIQRCWRPSAAQRPSARLLLVDLTTLKAEFG</sequence>
<comment type="caution">
    <text evidence="1">The sequence shown here is derived from an EMBL/GenBank/DDBJ whole genome shotgun (WGS) entry which is preliminary data.</text>
</comment>
<evidence type="ECO:0000313" key="1">
    <source>
        <dbReference type="EMBL" id="KAK2113964.1"/>
    </source>
</evidence>
<dbReference type="Proteomes" id="UP001266305">
    <property type="component" value="Unassembled WGS sequence"/>
</dbReference>
<accession>A0ABQ9VYR5</accession>
<protein>
    <submittedName>
        <fullName evidence="1">Uncharacterized protein</fullName>
    </submittedName>
</protein>
<dbReference type="Gene3D" id="1.10.510.10">
    <property type="entry name" value="Transferase(Phosphotransferase) domain 1"/>
    <property type="match status" value="1"/>
</dbReference>
<reference evidence="1 2" key="1">
    <citation type="submission" date="2023-05" db="EMBL/GenBank/DDBJ databases">
        <title>B98-5 Cell Line De Novo Hybrid Assembly: An Optical Mapping Approach.</title>
        <authorList>
            <person name="Kananen K."/>
            <person name="Auerbach J.A."/>
            <person name="Kautto E."/>
            <person name="Blachly J.S."/>
        </authorList>
    </citation>
    <scope>NUCLEOTIDE SEQUENCE [LARGE SCALE GENOMIC DNA]</scope>
    <source>
        <strain evidence="1">B95-8</strain>
        <tissue evidence="1">Cell line</tissue>
    </source>
</reference>
<gene>
    <name evidence="1" type="ORF">P7K49_008230</name>
</gene>
<name>A0ABQ9VYR5_SAGOE</name>
<organism evidence="1 2">
    <name type="scientific">Saguinus oedipus</name>
    <name type="common">Cotton-top tamarin</name>
    <name type="synonym">Oedipomidas oedipus</name>
    <dbReference type="NCBI Taxonomy" id="9490"/>
    <lineage>
        <taxon>Eukaryota</taxon>
        <taxon>Metazoa</taxon>
        <taxon>Chordata</taxon>
        <taxon>Craniata</taxon>
        <taxon>Vertebrata</taxon>
        <taxon>Euteleostomi</taxon>
        <taxon>Mammalia</taxon>
        <taxon>Eutheria</taxon>
        <taxon>Euarchontoglires</taxon>
        <taxon>Primates</taxon>
        <taxon>Haplorrhini</taxon>
        <taxon>Platyrrhini</taxon>
        <taxon>Cebidae</taxon>
        <taxon>Callitrichinae</taxon>
        <taxon>Saguinus</taxon>
    </lineage>
</organism>
<dbReference type="EMBL" id="JASSZA010000004">
    <property type="protein sequence ID" value="KAK2113964.1"/>
    <property type="molecule type" value="Genomic_DNA"/>
</dbReference>
<evidence type="ECO:0000313" key="2">
    <source>
        <dbReference type="Proteomes" id="UP001266305"/>
    </source>
</evidence>
<proteinExistence type="predicted"/>